<dbReference type="GO" id="GO:0004361">
    <property type="term" value="F:glutaryl-CoA dehydrogenase activity"/>
    <property type="evidence" value="ECO:0007669"/>
    <property type="project" value="UniProtKB-EC"/>
</dbReference>
<organism evidence="17 18">
    <name type="scientific">Andalucia godoyi</name>
    <name type="common">Flagellate</name>
    <dbReference type="NCBI Taxonomy" id="505711"/>
    <lineage>
        <taxon>Eukaryota</taxon>
        <taxon>Discoba</taxon>
        <taxon>Jakobida</taxon>
        <taxon>Andalucina</taxon>
        <taxon>Andaluciidae</taxon>
        <taxon>Andalucia</taxon>
    </lineage>
</organism>
<comment type="caution">
    <text evidence="17">The sequence shown here is derived from an EMBL/GenBank/DDBJ whole genome shotgun (WGS) entry which is preliminary data.</text>
</comment>
<dbReference type="FunFam" id="1.10.540.10:FF:000003">
    <property type="entry name" value="glutaryl-CoA dehydrogenase, mitochondrial"/>
    <property type="match status" value="1"/>
</dbReference>
<comment type="similarity">
    <text evidence="3 13">Belongs to the acyl-CoA dehydrogenase family.</text>
</comment>
<dbReference type="InterPro" id="IPR036250">
    <property type="entry name" value="AcylCo_DH-like_C"/>
</dbReference>
<feature type="domain" description="Acyl-CoA dehydrogenase/oxidase N-terminal" evidence="16">
    <location>
        <begin position="62"/>
        <end position="173"/>
    </location>
</feature>
<dbReference type="GO" id="GO:0050660">
    <property type="term" value="F:flavin adenine dinucleotide binding"/>
    <property type="evidence" value="ECO:0007669"/>
    <property type="project" value="InterPro"/>
</dbReference>
<sequence length="442" mass="49071">MKLRNVGSFFLHFFFLQPKRHQFVIMLARRCFRPSFARCFASKIESTPFNPRDGLNVDSLLTEDEKAIRDSVHDFCQARLLPGVVEATRKETFDRNLMREMGEMGMLGPQIDGYGCPGVSSVAYGLVAREVERVDSGYRSAMSVQSSLVMYPIWMFAPEEVKQKYLPRLATGEIVGCFGLTEPNHGSDPSSMETFAVFDANTKEYVISGAKQWITNSPIADIAVIWAKDRSESGHPIRGFVVDRHMVKKGVFATPKIEGKFSLRASITGSISLDEVRIPAEYKFTTVKGLKGPFACLNSARYGISWGVNGAAQACVDQAVQYLTDRKQFGKPLASMQLIQKKLADAVTDISYGTLASLQVGRLRDADKAAPEMISMVKRMNCGNALRIARECRDMLGGNGIVDEYHIIRHVMNLEAVNTYEGTHDVHALIIGRAITGLQAFK</sequence>
<evidence type="ECO:0000256" key="3">
    <source>
        <dbReference type="ARBA" id="ARBA00009347"/>
    </source>
</evidence>
<evidence type="ECO:0000313" key="17">
    <source>
        <dbReference type="EMBL" id="KAF0852971.1"/>
    </source>
</evidence>
<evidence type="ECO:0000256" key="8">
    <source>
        <dbReference type="ARBA" id="ARBA00023128"/>
    </source>
</evidence>
<dbReference type="InterPro" id="IPR013786">
    <property type="entry name" value="AcylCoA_DH/ox_N"/>
</dbReference>
<dbReference type="InterPro" id="IPR009075">
    <property type="entry name" value="AcylCo_DH/oxidase_C"/>
</dbReference>
<evidence type="ECO:0000256" key="7">
    <source>
        <dbReference type="ARBA" id="ARBA00023002"/>
    </source>
</evidence>
<dbReference type="Pfam" id="PF02770">
    <property type="entry name" value="Acyl-CoA_dh_M"/>
    <property type="match status" value="1"/>
</dbReference>
<accession>A0A8K0AK37</accession>
<dbReference type="InterPro" id="IPR037069">
    <property type="entry name" value="AcylCoA_DH/ox_N_sf"/>
</dbReference>
<dbReference type="GO" id="GO:0046949">
    <property type="term" value="P:fatty-acyl-CoA biosynthetic process"/>
    <property type="evidence" value="ECO:0007669"/>
    <property type="project" value="TreeGrafter"/>
</dbReference>
<dbReference type="OrthoDB" id="435240at2759"/>
<dbReference type="SUPFAM" id="SSF56645">
    <property type="entry name" value="Acyl-CoA dehydrogenase NM domain-like"/>
    <property type="match status" value="1"/>
</dbReference>
<dbReference type="InterPro" id="IPR052033">
    <property type="entry name" value="Glutaryl-CoA_DH_mitochondrial"/>
</dbReference>
<reference evidence="17" key="1">
    <citation type="submission" date="2019-09" db="EMBL/GenBank/DDBJ databases">
        <title>The Mitochondrial Proteome of the Jakobid, Andalucia godoyi, a Protist With the Most Gene-Rich and Bacteria-Like Mitochondrial Genome.</title>
        <authorList>
            <person name="Gray M.W."/>
            <person name="Burger G."/>
            <person name="Derelle R."/>
            <person name="Klimes V."/>
            <person name="Leger M."/>
            <person name="Sarrasin M."/>
            <person name="Vlcek C."/>
            <person name="Roger A.J."/>
            <person name="Elias M."/>
            <person name="Lang B.F."/>
        </authorList>
    </citation>
    <scope>NUCLEOTIDE SEQUENCE</scope>
    <source>
        <strain evidence="17">And28</strain>
    </source>
</reference>
<comment type="pathway">
    <text evidence="9">Amino-acid metabolism; lysine degradation.</text>
</comment>
<dbReference type="Pfam" id="PF00441">
    <property type="entry name" value="Acyl-CoA_dh_1"/>
    <property type="match status" value="1"/>
</dbReference>
<dbReference type="InterPro" id="IPR009100">
    <property type="entry name" value="AcylCoA_DH/oxidase_NM_dom_sf"/>
</dbReference>
<evidence type="ECO:0000256" key="13">
    <source>
        <dbReference type="RuleBase" id="RU362125"/>
    </source>
</evidence>
<evidence type="ECO:0000259" key="14">
    <source>
        <dbReference type="Pfam" id="PF00441"/>
    </source>
</evidence>
<dbReference type="FunFam" id="1.20.140.10:FF:000006">
    <property type="entry name" value="Glutaryl-CoA dehydrogenase, mitochondrial"/>
    <property type="match status" value="1"/>
</dbReference>
<evidence type="ECO:0000256" key="12">
    <source>
        <dbReference type="ARBA" id="ARBA00049493"/>
    </source>
</evidence>
<feature type="domain" description="Acyl-CoA oxidase/dehydrogenase middle" evidence="15">
    <location>
        <begin position="177"/>
        <end position="276"/>
    </location>
</feature>
<evidence type="ECO:0000259" key="16">
    <source>
        <dbReference type="Pfam" id="PF02771"/>
    </source>
</evidence>
<dbReference type="PANTHER" id="PTHR42807">
    <property type="entry name" value="GLUTARYL-COA DEHYDROGENASE, MITOCHONDRIAL"/>
    <property type="match status" value="1"/>
</dbReference>
<gene>
    <name evidence="17" type="ORF">ANDGO_00132</name>
</gene>
<evidence type="ECO:0000313" key="18">
    <source>
        <dbReference type="Proteomes" id="UP000799049"/>
    </source>
</evidence>
<dbReference type="AlphaFoldDB" id="A0A8K0AK37"/>
<dbReference type="GO" id="GO:0033539">
    <property type="term" value="P:fatty acid beta-oxidation using acyl-CoA dehydrogenase"/>
    <property type="evidence" value="ECO:0007669"/>
    <property type="project" value="TreeGrafter"/>
</dbReference>
<dbReference type="EMBL" id="VRVR01000007">
    <property type="protein sequence ID" value="KAF0852971.1"/>
    <property type="molecule type" value="Genomic_DNA"/>
</dbReference>
<keyword evidence="5 13" id="KW-0274">FAD</keyword>
<evidence type="ECO:0000256" key="4">
    <source>
        <dbReference type="ARBA" id="ARBA00022630"/>
    </source>
</evidence>
<dbReference type="PANTHER" id="PTHR42807:SF1">
    <property type="entry name" value="GLUTARYL-COA DEHYDROGENASE, MITOCHONDRIAL"/>
    <property type="match status" value="1"/>
</dbReference>
<dbReference type="Pfam" id="PF02771">
    <property type="entry name" value="Acyl-CoA_dh_N"/>
    <property type="match status" value="1"/>
</dbReference>
<keyword evidence="6" id="KW-0809">Transit peptide</keyword>
<dbReference type="InterPro" id="IPR046373">
    <property type="entry name" value="Acyl-CoA_Oxase/DH_mid-dom_sf"/>
</dbReference>
<evidence type="ECO:0000256" key="5">
    <source>
        <dbReference type="ARBA" id="ARBA00022827"/>
    </source>
</evidence>
<dbReference type="Gene3D" id="2.40.110.10">
    <property type="entry name" value="Butyryl-CoA Dehydrogenase, subunit A, domain 2"/>
    <property type="match status" value="1"/>
</dbReference>
<dbReference type="Proteomes" id="UP000799049">
    <property type="component" value="Unassembled WGS sequence"/>
</dbReference>
<evidence type="ECO:0000256" key="11">
    <source>
        <dbReference type="ARBA" id="ARBA00039033"/>
    </source>
</evidence>
<evidence type="ECO:0000256" key="6">
    <source>
        <dbReference type="ARBA" id="ARBA00022946"/>
    </source>
</evidence>
<dbReference type="Gene3D" id="1.20.140.10">
    <property type="entry name" value="Butyryl-CoA Dehydrogenase, subunit A, domain 3"/>
    <property type="match status" value="1"/>
</dbReference>
<dbReference type="InterPro" id="IPR006089">
    <property type="entry name" value="Acyl-CoA_DH_CS"/>
</dbReference>
<dbReference type="Gene3D" id="1.10.540.10">
    <property type="entry name" value="Acyl-CoA dehydrogenase/oxidase, N-terminal domain"/>
    <property type="match status" value="1"/>
</dbReference>
<comment type="cofactor">
    <cofactor evidence="1 13">
        <name>FAD</name>
        <dbReference type="ChEBI" id="CHEBI:57692"/>
    </cofactor>
</comment>
<dbReference type="PROSITE" id="PS00073">
    <property type="entry name" value="ACYL_COA_DH_2"/>
    <property type="match status" value="1"/>
</dbReference>
<dbReference type="EC" id="1.3.8.6" evidence="11"/>
<feature type="domain" description="Acyl-CoA dehydrogenase/oxidase C-terminal" evidence="14">
    <location>
        <begin position="294"/>
        <end position="435"/>
    </location>
</feature>
<dbReference type="GO" id="GO:0000062">
    <property type="term" value="F:fatty-acyl-CoA binding"/>
    <property type="evidence" value="ECO:0007669"/>
    <property type="project" value="TreeGrafter"/>
</dbReference>
<keyword evidence="4 13" id="KW-0285">Flavoprotein</keyword>
<comment type="subcellular location">
    <subcellularLocation>
        <location evidence="2">Mitochondrion matrix</location>
    </subcellularLocation>
</comment>
<dbReference type="SUPFAM" id="SSF47203">
    <property type="entry name" value="Acyl-CoA dehydrogenase C-terminal domain-like"/>
    <property type="match status" value="1"/>
</dbReference>
<evidence type="ECO:0000256" key="1">
    <source>
        <dbReference type="ARBA" id="ARBA00001974"/>
    </source>
</evidence>
<protein>
    <recommendedName>
        <fullName evidence="11">glutaryl-CoA dehydrogenase (ETF)</fullName>
        <ecNumber evidence="11">1.3.8.6</ecNumber>
    </recommendedName>
</protein>
<dbReference type="InterPro" id="IPR006091">
    <property type="entry name" value="Acyl-CoA_Oxase/DH_mid-dom"/>
</dbReference>
<dbReference type="GO" id="GO:0005759">
    <property type="term" value="C:mitochondrial matrix"/>
    <property type="evidence" value="ECO:0007669"/>
    <property type="project" value="UniProtKB-SubCell"/>
</dbReference>
<evidence type="ECO:0000256" key="10">
    <source>
        <dbReference type="ARBA" id="ARBA00037927"/>
    </source>
</evidence>
<dbReference type="GO" id="GO:0005743">
    <property type="term" value="C:mitochondrial inner membrane"/>
    <property type="evidence" value="ECO:0007669"/>
    <property type="project" value="TreeGrafter"/>
</dbReference>
<keyword evidence="7 13" id="KW-0560">Oxidoreductase</keyword>
<keyword evidence="18" id="KW-1185">Reference proteome</keyword>
<evidence type="ECO:0000256" key="2">
    <source>
        <dbReference type="ARBA" id="ARBA00004305"/>
    </source>
</evidence>
<name>A0A8K0AK37_ANDGO</name>
<evidence type="ECO:0000256" key="9">
    <source>
        <dbReference type="ARBA" id="ARBA00037899"/>
    </source>
</evidence>
<dbReference type="CDD" id="cd01151">
    <property type="entry name" value="GCD"/>
    <property type="match status" value="1"/>
</dbReference>
<comment type="catalytic activity">
    <reaction evidence="12">
        <text>glutaryl-CoA + oxidized [electron-transfer flavoprotein] + 2 H(+) = (2E)-butenoyl-CoA + reduced [electron-transfer flavoprotein] + CO2</text>
        <dbReference type="Rhea" id="RHEA:13389"/>
        <dbReference type="Rhea" id="RHEA-COMP:10685"/>
        <dbReference type="Rhea" id="RHEA-COMP:10686"/>
        <dbReference type="ChEBI" id="CHEBI:15378"/>
        <dbReference type="ChEBI" id="CHEBI:16526"/>
        <dbReference type="ChEBI" id="CHEBI:57332"/>
        <dbReference type="ChEBI" id="CHEBI:57378"/>
        <dbReference type="ChEBI" id="CHEBI:57692"/>
        <dbReference type="ChEBI" id="CHEBI:58307"/>
        <dbReference type="EC" id="1.3.8.6"/>
    </reaction>
</comment>
<proteinExistence type="inferred from homology"/>
<evidence type="ECO:0000259" key="15">
    <source>
        <dbReference type="Pfam" id="PF02770"/>
    </source>
</evidence>
<keyword evidence="8" id="KW-0496">Mitochondrion</keyword>
<comment type="pathway">
    <text evidence="10">Amino-acid metabolism; tryptophan metabolism.</text>
</comment>